<keyword evidence="7" id="KW-0106">Calcium</keyword>
<evidence type="ECO:0000256" key="9">
    <source>
        <dbReference type="ARBA" id="ARBA00032230"/>
    </source>
</evidence>
<dbReference type="EC" id="3.2.1.23" evidence="5"/>
<gene>
    <name evidence="11" type="ORF">APS56_13755</name>
</gene>
<evidence type="ECO:0000256" key="2">
    <source>
        <dbReference type="ARBA" id="ARBA00001913"/>
    </source>
</evidence>
<dbReference type="InterPro" id="IPR032312">
    <property type="entry name" value="LacZ_4"/>
</dbReference>
<dbReference type="InterPro" id="IPR014718">
    <property type="entry name" value="GH-type_carb-bd"/>
</dbReference>
<dbReference type="InterPro" id="IPR036156">
    <property type="entry name" value="Beta-gal/glucu_dom_sf"/>
</dbReference>
<evidence type="ECO:0000256" key="5">
    <source>
        <dbReference type="ARBA" id="ARBA00012756"/>
    </source>
</evidence>
<dbReference type="SUPFAM" id="SSF49303">
    <property type="entry name" value="beta-Galactosidase/glucuronidase domain"/>
    <property type="match status" value="2"/>
</dbReference>
<dbReference type="SMR" id="A0A0P0DB36"/>
<dbReference type="Gene3D" id="2.70.98.10">
    <property type="match status" value="1"/>
</dbReference>
<keyword evidence="8" id="KW-0326">Glycosidase</keyword>
<dbReference type="PRINTS" id="PR00132">
    <property type="entry name" value="GLHYDRLASE2"/>
</dbReference>
<comment type="subunit">
    <text evidence="4">Monomer.</text>
</comment>
<dbReference type="InterPro" id="IPR017853">
    <property type="entry name" value="GH"/>
</dbReference>
<dbReference type="SUPFAM" id="SSF74650">
    <property type="entry name" value="Galactose mutarotase-like"/>
    <property type="match status" value="1"/>
</dbReference>
<keyword evidence="6" id="KW-0378">Hydrolase</keyword>
<dbReference type="SMART" id="SM01038">
    <property type="entry name" value="Bgal_small_N"/>
    <property type="match status" value="1"/>
</dbReference>
<comment type="cofactor">
    <cofactor evidence="2">
        <name>Ca(2+)</name>
        <dbReference type="ChEBI" id="CHEBI:29108"/>
    </cofactor>
</comment>
<dbReference type="OrthoDB" id="9801077at2"/>
<dbReference type="InterPro" id="IPR006103">
    <property type="entry name" value="Glyco_hydro_2_cat"/>
</dbReference>
<organism evidence="11 12">
    <name type="scientific">Pseudalgibacter alginicilyticus</name>
    <dbReference type="NCBI Taxonomy" id="1736674"/>
    <lineage>
        <taxon>Bacteria</taxon>
        <taxon>Pseudomonadati</taxon>
        <taxon>Bacteroidota</taxon>
        <taxon>Flavobacteriia</taxon>
        <taxon>Flavobacteriales</taxon>
        <taxon>Flavobacteriaceae</taxon>
        <taxon>Pseudalgibacter</taxon>
    </lineage>
</organism>
<accession>A0A0P0DB36</accession>
<dbReference type="GO" id="GO:0004565">
    <property type="term" value="F:beta-galactosidase activity"/>
    <property type="evidence" value="ECO:0007669"/>
    <property type="project" value="UniProtKB-EC"/>
</dbReference>
<dbReference type="InterPro" id="IPR050347">
    <property type="entry name" value="Bact_Beta-galactosidase"/>
</dbReference>
<dbReference type="Gene3D" id="3.20.20.80">
    <property type="entry name" value="Glycosidases"/>
    <property type="match status" value="1"/>
</dbReference>
<dbReference type="STRING" id="1736674.APS56_13755"/>
<dbReference type="KEGG" id="ahz:APS56_13755"/>
<dbReference type="EMBL" id="CP012898">
    <property type="protein sequence ID" value="ALJ06127.1"/>
    <property type="molecule type" value="Genomic_DNA"/>
</dbReference>
<dbReference type="InterPro" id="IPR006104">
    <property type="entry name" value="Glyco_hydro_2_N"/>
</dbReference>
<dbReference type="PROSITE" id="PS00608">
    <property type="entry name" value="GLYCOSYL_HYDROL_F2_2"/>
    <property type="match status" value="1"/>
</dbReference>
<dbReference type="SUPFAM" id="SSF49785">
    <property type="entry name" value="Galactose-binding domain-like"/>
    <property type="match status" value="1"/>
</dbReference>
<dbReference type="Gene3D" id="2.60.120.260">
    <property type="entry name" value="Galactose-binding domain-like"/>
    <property type="match status" value="1"/>
</dbReference>
<reference evidence="11 12" key="1">
    <citation type="submission" date="2015-10" db="EMBL/GenBank/DDBJ databases">
        <authorList>
            <person name="Gilbert D.G."/>
        </authorList>
    </citation>
    <scope>NUCLEOTIDE SEQUENCE [LARGE SCALE GENOMIC DNA]</scope>
    <source>
        <strain evidence="12">HZ-22</strain>
    </source>
</reference>
<dbReference type="InterPro" id="IPR006101">
    <property type="entry name" value="Glyco_hydro_2"/>
</dbReference>
<feature type="domain" description="Beta galactosidase small chain/" evidence="10">
    <location>
        <begin position="767"/>
        <end position="1044"/>
    </location>
</feature>
<evidence type="ECO:0000259" key="10">
    <source>
        <dbReference type="SMART" id="SM01038"/>
    </source>
</evidence>
<dbReference type="InterPro" id="IPR011013">
    <property type="entry name" value="Gal_mutarotase_sf_dom"/>
</dbReference>
<protein>
    <recommendedName>
        <fullName evidence="5">beta-galactosidase</fullName>
        <ecNumber evidence="5">3.2.1.23</ecNumber>
    </recommendedName>
    <alternativeName>
        <fullName evidence="9">Lactase</fullName>
    </alternativeName>
</protein>
<keyword evidence="12" id="KW-1185">Reference proteome</keyword>
<dbReference type="GO" id="GO:0030246">
    <property type="term" value="F:carbohydrate binding"/>
    <property type="evidence" value="ECO:0007669"/>
    <property type="project" value="InterPro"/>
</dbReference>
<proteinExistence type="inferred from homology"/>
<evidence type="ECO:0000256" key="7">
    <source>
        <dbReference type="ARBA" id="ARBA00022837"/>
    </source>
</evidence>
<dbReference type="Pfam" id="PF02837">
    <property type="entry name" value="Glyco_hydro_2_N"/>
    <property type="match status" value="1"/>
</dbReference>
<dbReference type="Pfam" id="PF02929">
    <property type="entry name" value="Bgal_small_N"/>
    <property type="match status" value="1"/>
</dbReference>
<dbReference type="PATRIC" id="fig|1736674.3.peg.2811"/>
<dbReference type="Gene3D" id="2.60.40.10">
    <property type="entry name" value="Immunoglobulins"/>
    <property type="match status" value="2"/>
</dbReference>
<sequence length="1049" mass="121807">MKYILKTLIVLLVFQTISVGQESQVFWQDEKQNEENRMPMHASYFVYENEALAKSGDWKASKNYLNLNGDWKFKYVENPEALPEGFEKNNFNDTAWDVFKIPANWDVNGYGYPVYTNTTYDFDNIIKVNPPIVPTTYNPVGVYRRTISINKNWLDKDVLLHIGAAKSNLTVWVNGIYVGYGEDGKLPQEFKLNSYLNEGENTIVLKVMKWSDGSYLECQDFWRMSGITRDSYMYVRNKTHLVDFDITPDLDTNYVNGSLKISTEISRVVKKNAYSLETQLMDGTTVVASKIFKINEATKNSSFTFNVVNPKKWSAEIPNLYQLNFLLKDKKQNIIEVISKQVGFRKVEIKNGQLFVNGQAIYIKGVNRQETDPITGQTISKESMEQDIKLLKEYNMNAIRMSHYPNDEYFYDLCDKYGVYLVDEANLESHGMGYNITKTLGNKPSWELAHFQRIERMVERDKNHPSIIIWSMGNEAGNGYNFYRAYLWLKDRDPSRPIQYERASVGGWEGTDLKYDWNSDIINPQYSSPKSMEAYIKTYPNPERPYILSEYAHAMGNSMGNFKDYWDVFRAHKNFQGGFIWDMIDQSIYKTRADGTRIFAYGGDFGPEDVPSDNNFLNNGMFSPERKPNPHAFEAKNVLQNILTSWENQEQITIKVFNEFFFKDLSNVQLNWQLVLDGIAEESGIIENLNMLPQTEKIFTLPIHLAGKTYQEAFVNITYTLKQNEPLLAKGFEIAKEQLHLKGTWKNKMHIVSTEKFQEKNDSHYMSFVSHKTEIQFNKKSGFISGYKYDNQSILKEGSQLKPNFWRAPNDNDMGANLQKKLLPWKEATHNPTLLKWKHFNTKNNTIKVTAVYELPQVFSELTINYEISSEGEILVSASLTIDDTENTPMLPRFGMEMQLPKNFETISYYGKGPFENYIDRNYASKVGIYNQTVSQQFFPYIRPQETGNKTDVRWYELSNNNVSIKVQSNTLLSMTALHYLDEDLDDGLKKQQSHPEDLKKRDMTNLKIDYKQMGVGGINSWYELPMEQYSLKAKKYQYQFKITPAIKN</sequence>
<dbReference type="Pfam" id="PF16353">
    <property type="entry name" value="LacZ_4"/>
    <property type="match status" value="1"/>
</dbReference>
<dbReference type="InterPro" id="IPR008979">
    <property type="entry name" value="Galactose-bd-like_sf"/>
</dbReference>
<evidence type="ECO:0000313" key="11">
    <source>
        <dbReference type="EMBL" id="ALJ06127.1"/>
    </source>
</evidence>
<evidence type="ECO:0000256" key="8">
    <source>
        <dbReference type="ARBA" id="ARBA00023295"/>
    </source>
</evidence>
<dbReference type="PANTHER" id="PTHR46323">
    <property type="entry name" value="BETA-GALACTOSIDASE"/>
    <property type="match status" value="1"/>
</dbReference>
<comment type="catalytic activity">
    <reaction evidence="1">
        <text>Hydrolysis of terminal non-reducing beta-D-galactose residues in beta-D-galactosides.</text>
        <dbReference type="EC" id="3.2.1.23"/>
    </reaction>
</comment>
<evidence type="ECO:0000256" key="3">
    <source>
        <dbReference type="ARBA" id="ARBA00007401"/>
    </source>
</evidence>
<evidence type="ECO:0000256" key="4">
    <source>
        <dbReference type="ARBA" id="ARBA00011245"/>
    </source>
</evidence>
<dbReference type="InterPro" id="IPR023232">
    <property type="entry name" value="Glyco_hydro_2_AS"/>
</dbReference>
<evidence type="ECO:0000313" key="12">
    <source>
        <dbReference type="Proteomes" id="UP000057981"/>
    </source>
</evidence>
<dbReference type="SUPFAM" id="SSF51445">
    <property type="entry name" value="(Trans)glycosidases"/>
    <property type="match status" value="1"/>
</dbReference>
<comment type="similarity">
    <text evidence="3">Belongs to the glycosyl hydrolase 2 family.</text>
</comment>
<dbReference type="GO" id="GO:0009341">
    <property type="term" value="C:beta-galactosidase complex"/>
    <property type="evidence" value="ECO:0007669"/>
    <property type="project" value="InterPro"/>
</dbReference>
<evidence type="ECO:0000256" key="6">
    <source>
        <dbReference type="ARBA" id="ARBA00022801"/>
    </source>
</evidence>
<dbReference type="InterPro" id="IPR006102">
    <property type="entry name" value="Ig-like_GH2"/>
</dbReference>
<dbReference type="GO" id="GO:0005990">
    <property type="term" value="P:lactose catabolic process"/>
    <property type="evidence" value="ECO:0007669"/>
    <property type="project" value="TreeGrafter"/>
</dbReference>
<dbReference type="Proteomes" id="UP000057981">
    <property type="component" value="Chromosome"/>
</dbReference>
<dbReference type="Pfam" id="PF00703">
    <property type="entry name" value="Glyco_hydro_2"/>
    <property type="match status" value="1"/>
</dbReference>
<name>A0A0P0DB36_9FLAO</name>
<dbReference type="AlphaFoldDB" id="A0A0P0DB36"/>
<dbReference type="InterPro" id="IPR013783">
    <property type="entry name" value="Ig-like_fold"/>
</dbReference>
<dbReference type="PANTHER" id="PTHR46323:SF2">
    <property type="entry name" value="BETA-GALACTOSIDASE"/>
    <property type="match status" value="1"/>
</dbReference>
<dbReference type="RefSeq" id="WP_054729434.1">
    <property type="nucleotide sequence ID" value="NZ_CP012898.1"/>
</dbReference>
<dbReference type="Pfam" id="PF02836">
    <property type="entry name" value="Glyco_hydro_2_C"/>
    <property type="match status" value="1"/>
</dbReference>
<evidence type="ECO:0000256" key="1">
    <source>
        <dbReference type="ARBA" id="ARBA00001412"/>
    </source>
</evidence>
<dbReference type="InterPro" id="IPR004199">
    <property type="entry name" value="B-gal_small/dom_5"/>
</dbReference>